<gene>
    <name evidence="1" type="ORF">AU492_00590</name>
</gene>
<comment type="caution">
    <text evidence="1">The sequence shown here is derived from an EMBL/GenBank/DDBJ whole genome shotgun (WGS) entry which is preliminary data.</text>
</comment>
<organism evidence="1 2">
    <name type="scientific">Lonsdalea populi</name>
    <dbReference type="NCBI Taxonomy" id="1172565"/>
    <lineage>
        <taxon>Bacteria</taxon>
        <taxon>Pseudomonadati</taxon>
        <taxon>Pseudomonadota</taxon>
        <taxon>Gammaproteobacteria</taxon>
        <taxon>Enterobacterales</taxon>
        <taxon>Pectobacteriaceae</taxon>
        <taxon>Lonsdalea</taxon>
    </lineage>
</organism>
<dbReference type="Proteomes" id="UP000250186">
    <property type="component" value="Unassembled WGS sequence"/>
</dbReference>
<reference evidence="1 2" key="1">
    <citation type="submission" date="2016-02" db="EMBL/GenBank/DDBJ databases">
        <title>Species-wide whole genome sequencing reveals diversity, host range in Lonsdalea quercina.</title>
        <authorList>
            <person name="Li Y."/>
        </authorList>
    </citation>
    <scope>NUCLEOTIDE SEQUENCE [LARGE SCALE GENOMIC DNA]</scope>
    <source>
        <strain evidence="1 2">CFCC 12721</strain>
    </source>
</reference>
<evidence type="ECO:0008006" key="3">
    <source>
        <dbReference type="Google" id="ProtNLM"/>
    </source>
</evidence>
<dbReference type="EMBL" id="LUSW01000001">
    <property type="protein sequence ID" value="RAT38306.1"/>
    <property type="molecule type" value="Genomic_DNA"/>
</dbReference>
<evidence type="ECO:0000313" key="1">
    <source>
        <dbReference type="EMBL" id="RAT38306.1"/>
    </source>
</evidence>
<accession>A0ABX9ETQ2</accession>
<sequence length="96" mass="11333">MDIDIKHIKSILCFFKEAYPYPVEDIDKLQDELVDEKNLIGHLVYLYDKQLIDGDFEFSYTQRDKPWDININSIRINAEGIDYLKKITTSRGAVYL</sequence>
<dbReference type="RefSeq" id="WP_112092066.1">
    <property type="nucleotide sequence ID" value="NZ_LUSR01000001.1"/>
</dbReference>
<name>A0ABX9ETQ2_9GAMM</name>
<evidence type="ECO:0000313" key="2">
    <source>
        <dbReference type="Proteomes" id="UP000250186"/>
    </source>
</evidence>
<keyword evidence="2" id="KW-1185">Reference proteome</keyword>
<proteinExistence type="predicted"/>
<protein>
    <recommendedName>
        <fullName evidence="3">DUF2513 domain-containing protein</fullName>
    </recommendedName>
</protein>